<dbReference type="Pfam" id="PF00300">
    <property type="entry name" value="His_Phos_1"/>
    <property type="match status" value="1"/>
</dbReference>
<dbReference type="AlphaFoldDB" id="A0A6J7VYJ1"/>
<dbReference type="SUPFAM" id="SSF53254">
    <property type="entry name" value="Phosphoglycerate mutase-like"/>
    <property type="match status" value="1"/>
</dbReference>
<evidence type="ECO:0000313" key="2">
    <source>
        <dbReference type="EMBL" id="CAB5133359.1"/>
    </source>
</evidence>
<proteinExistence type="predicted"/>
<dbReference type="InterPro" id="IPR029033">
    <property type="entry name" value="His_PPase_superfam"/>
</dbReference>
<dbReference type="GO" id="GO:0005737">
    <property type="term" value="C:cytoplasm"/>
    <property type="evidence" value="ECO:0007669"/>
    <property type="project" value="TreeGrafter"/>
</dbReference>
<feature type="region of interest" description="Disordered" evidence="1">
    <location>
        <begin position="91"/>
        <end position="113"/>
    </location>
</feature>
<accession>A0A6J7VYJ1</accession>
<dbReference type="PANTHER" id="PTHR48100">
    <property type="entry name" value="BROAD-SPECIFICITY PHOSPHATASE YOR283W-RELATED"/>
    <property type="match status" value="1"/>
</dbReference>
<dbReference type="SMART" id="SM00855">
    <property type="entry name" value="PGAM"/>
    <property type="match status" value="1"/>
</dbReference>
<dbReference type="CDD" id="cd07067">
    <property type="entry name" value="HP_PGM_like"/>
    <property type="match status" value="1"/>
</dbReference>
<reference evidence="2" key="1">
    <citation type="submission" date="2020-05" db="EMBL/GenBank/DDBJ databases">
        <authorList>
            <person name="Chiriac C."/>
            <person name="Salcher M."/>
            <person name="Ghai R."/>
            <person name="Kavagutti S V."/>
        </authorList>
    </citation>
    <scope>NUCLEOTIDE SEQUENCE</scope>
</reference>
<evidence type="ECO:0000256" key="1">
    <source>
        <dbReference type="SAM" id="MobiDB-lite"/>
    </source>
</evidence>
<dbReference type="InterPro" id="IPR050275">
    <property type="entry name" value="PGM_Phosphatase"/>
</dbReference>
<protein>
    <submittedName>
        <fullName evidence="2">Unannotated protein</fullName>
    </submittedName>
</protein>
<dbReference type="EMBL" id="CAFBRX010000196">
    <property type="protein sequence ID" value="CAB5133359.1"/>
    <property type="molecule type" value="Genomic_DNA"/>
</dbReference>
<name>A0A6J7VYJ1_9ZZZZ</name>
<sequence>MEIVLVRHGQPEWVRDDLNVDNPPLTSLGFRQAELVGRALEKEHFDQVWVSPLLRAQQTAAPLLQMLDLPLGEESTQAWLEEIRNPLWHGTPREKADAAYQEERSRPAEKRWDGLQDGEPVRDFVQRIHFGANLFLSERGITRSAQQLPVWNIEKPDQTILLIAHAGTNSVFINHMLGLTPTPWEWERFVIAHASINRLSSYEIGDGHTFGLTKLSDVEHLQADERTY</sequence>
<dbReference type="PANTHER" id="PTHR48100:SF1">
    <property type="entry name" value="HISTIDINE PHOSPHATASE FAMILY PROTEIN-RELATED"/>
    <property type="match status" value="1"/>
</dbReference>
<organism evidence="2">
    <name type="scientific">freshwater metagenome</name>
    <dbReference type="NCBI Taxonomy" id="449393"/>
    <lineage>
        <taxon>unclassified sequences</taxon>
        <taxon>metagenomes</taxon>
        <taxon>ecological metagenomes</taxon>
    </lineage>
</organism>
<dbReference type="InterPro" id="IPR013078">
    <property type="entry name" value="His_Pase_superF_clade-1"/>
</dbReference>
<gene>
    <name evidence="2" type="ORF">UFOPK4422_01482</name>
</gene>
<dbReference type="Gene3D" id="3.40.50.1240">
    <property type="entry name" value="Phosphoglycerate mutase-like"/>
    <property type="match status" value="1"/>
</dbReference>
<dbReference type="GO" id="GO:0016791">
    <property type="term" value="F:phosphatase activity"/>
    <property type="evidence" value="ECO:0007669"/>
    <property type="project" value="TreeGrafter"/>
</dbReference>